<gene>
    <name evidence="1" type="ORF">HGM15179_016533</name>
</gene>
<reference evidence="1" key="1">
    <citation type="submission" date="2019-04" db="EMBL/GenBank/DDBJ databases">
        <title>Genome assembly of Zosterops borbonicus 15179.</title>
        <authorList>
            <person name="Leroy T."/>
            <person name="Anselmetti Y."/>
            <person name="Tilak M.-K."/>
            <person name="Nabholz B."/>
        </authorList>
    </citation>
    <scope>NUCLEOTIDE SEQUENCE</scope>
    <source>
        <strain evidence="1">HGM_15179</strain>
        <tissue evidence="1">Muscle</tissue>
    </source>
</reference>
<protein>
    <submittedName>
        <fullName evidence="1">Uncharacterized protein</fullName>
    </submittedName>
</protein>
<organism evidence="1 2">
    <name type="scientific">Zosterops borbonicus</name>
    <dbReference type="NCBI Taxonomy" id="364589"/>
    <lineage>
        <taxon>Eukaryota</taxon>
        <taxon>Metazoa</taxon>
        <taxon>Chordata</taxon>
        <taxon>Craniata</taxon>
        <taxon>Vertebrata</taxon>
        <taxon>Euteleostomi</taxon>
        <taxon>Archelosauria</taxon>
        <taxon>Archosauria</taxon>
        <taxon>Dinosauria</taxon>
        <taxon>Saurischia</taxon>
        <taxon>Theropoda</taxon>
        <taxon>Coelurosauria</taxon>
        <taxon>Aves</taxon>
        <taxon>Neognathae</taxon>
        <taxon>Neoaves</taxon>
        <taxon>Telluraves</taxon>
        <taxon>Australaves</taxon>
        <taxon>Passeriformes</taxon>
        <taxon>Sylvioidea</taxon>
        <taxon>Zosteropidae</taxon>
        <taxon>Zosterops</taxon>
    </lineage>
</organism>
<dbReference type="Proteomes" id="UP000796761">
    <property type="component" value="Unassembled WGS sequence"/>
</dbReference>
<evidence type="ECO:0000313" key="2">
    <source>
        <dbReference type="Proteomes" id="UP000796761"/>
    </source>
</evidence>
<evidence type="ECO:0000313" key="1">
    <source>
        <dbReference type="EMBL" id="TRZ10580.1"/>
    </source>
</evidence>
<accession>A0A8K1LE46</accession>
<name>A0A8K1LE46_9PASS</name>
<keyword evidence="2" id="KW-1185">Reference proteome</keyword>
<proteinExistence type="predicted"/>
<sequence>MFRVVLLGVPCFRHRGYGENIDVIETHFPLCVVTEIPQLKAYGIIEEIVTQFASGSVRTVRGVDTGLSTPPVHTLNSIPAPQQLLLQCPMPVGKVQEFVGFGRALRPIIADSSTSCGFGKLTGSASFPYPPSIDWYLKASRFHHLITSKFCKEEASLMLLELAEPCQCKSGKVGMAKFSSLNLTSDYILSSSLLSWMLKPPGCKVREVEQDLAGVYQYGNLPTSA</sequence>
<comment type="caution">
    <text evidence="1">The sequence shown here is derived from an EMBL/GenBank/DDBJ whole genome shotgun (WGS) entry which is preliminary data.</text>
</comment>
<dbReference type="EMBL" id="SWJQ01000838">
    <property type="protein sequence ID" value="TRZ10580.1"/>
    <property type="molecule type" value="Genomic_DNA"/>
</dbReference>
<dbReference type="AlphaFoldDB" id="A0A8K1LE46"/>